<evidence type="ECO:0000256" key="1">
    <source>
        <dbReference type="SAM" id="SignalP"/>
    </source>
</evidence>
<sequence>MRFARSFAFAVVLAALAGPAMASGGGNAAPEQAPASRQERLTSAESFVPLPTLSAGVLQRSSTLGTIVVDMGIDVPDEALRRRAQLNAPRLRDALRTALATYASTYYRDRTAPDPTVLTRIMQQQIDRVLGAQGARVLLVNIIYQRRQG</sequence>
<evidence type="ECO:0008006" key="4">
    <source>
        <dbReference type="Google" id="ProtNLM"/>
    </source>
</evidence>
<name>A0A6I6MTR0_9CAUL</name>
<dbReference type="Proteomes" id="UP000431269">
    <property type="component" value="Chromosome"/>
</dbReference>
<gene>
    <name evidence="2" type="ORF">DSM104635_03709</name>
</gene>
<reference evidence="3" key="1">
    <citation type="submission" date="2019-12" db="EMBL/GenBank/DDBJ databases">
        <title>Complete genome of Terracaulis silvestris 0127_4.</title>
        <authorList>
            <person name="Vieira S."/>
            <person name="Riedel T."/>
            <person name="Sproer C."/>
            <person name="Pascual J."/>
            <person name="Boedeker C."/>
            <person name="Overmann J."/>
        </authorList>
    </citation>
    <scope>NUCLEOTIDE SEQUENCE [LARGE SCALE GENOMIC DNA]</scope>
    <source>
        <strain evidence="3">0127_4</strain>
    </source>
</reference>
<feature type="chain" id="PRO_5026087074" description="Flagellar protein FliL" evidence="1">
    <location>
        <begin position="23"/>
        <end position="149"/>
    </location>
</feature>
<organism evidence="2 3">
    <name type="scientific">Terricaulis silvestris</name>
    <dbReference type="NCBI Taxonomy" id="2686094"/>
    <lineage>
        <taxon>Bacteria</taxon>
        <taxon>Pseudomonadati</taxon>
        <taxon>Pseudomonadota</taxon>
        <taxon>Alphaproteobacteria</taxon>
        <taxon>Caulobacterales</taxon>
        <taxon>Caulobacteraceae</taxon>
        <taxon>Terricaulis</taxon>
    </lineage>
</organism>
<feature type="signal peptide" evidence="1">
    <location>
        <begin position="1"/>
        <end position="22"/>
    </location>
</feature>
<evidence type="ECO:0000313" key="2">
    <source>
        <dbReference type="EMBL" id="QGZ96846.1"/>
    </source>
</evidence>
<dbReference type="EMBL" id="CP047045">
    <property type="protein sequence ID" value="QGZ96846.1"/>
    <property type="molecule type" value="Genomic_DNA"/>
</dbReference>
<dbReference type="AlphaFoldDB" id="A0A6I6MTR0"/>
<protein>
    <recommendedName>
        <fullName evidence="4">Flagellar protein FliL</fullName>
    </recommendedName>
</protein>
<evidence type="ECO:0000313" key="3">
    <source>
        <dbReference type="Proteomes" id="UP000431269"/>
    </source>
</evidence>
<dbReference type="KEGG" id="tsv:DSM104635_03709"/>
<dbReference type="RefSeq" id="WP_158767611.1">
    <property type="nucleotide sequence ID" value="NZ_CP047045.1"/>
</dbReference>
<proteinExistence type="predicted"/>
<keyword evidence="1" id="KW-0732">Signal</keyword>
<keyword evidence="3" id="KW-1185">Reference proteome</keyword>
<accession>A0A6I6MTR0</accession>